<protein>
    <recommendedName>
        <fullName evidence="3">Alcohol acetyltransferase FCK4</fullName>
    </recommendedName>
</protein>
<name>A0A3M2RBI1_9HYPO</name>
<reference evidence="1 2" key="1">
    <citation type="submission" date="2017-06" db="EMBL/GenBank/DDBJ databases">
        <title>Comparative genomic analysis of Ambrosia Fusariam Clade fungi.</title>
        <authorList>
            <person name="Stajich J.E."/>
            <person name="Carrillo J."/>
            <person name="Kijimoto T."/>
            <person name="Eskalen A."/>
            <person name="O'Donnell K."/>
            <person name="Kasson M."/>
        </authorList>
    </citation>
    <scope>NUCLEOTIDE SEQUENCE [LARGE SCALE GENOMIC DNA]</scope>
    <source>
        <strain evidence="1">UCR3666</strain>
    </source>
</reference>
<dbReference type="SUPFAM" id="SSF52777">
    <property type="entry name" value="CoA-dependent acyltransferases"/>
    <property type="match status" value="2"/>
</dbReference>
<dbReference type="Proteomes" id="UP000277212">
    <property type="component" value="Unassembled WGS sequence"/>
</dbReference>
<dbReference type="GO" id="GO:0008080">
    <property type="term" value="F:N-acetyltransferase activity"/>
    <property type="evidence" value="ECO:0007669"/>
    <property type="project" value="TreeGrafter"/>
</dbReference>
<dbReference type="PANTHER" id="PTHR28037:SF1">
    <property type="entry name" value="ALCOHOL O-ACETYLTRANSFERASE 1-RELATED"/>
    <property type="match status" value="1"/>
</dbReference>
<dbReference type="OrthoDB" id="2150604at2759"/>
<proteinExistence type="predicted"/>
<dbReference type="PANTHER" id="PTHR28037">
    <property type="entry name" value="ALCOHOL O-ACETYLTRANSFERASE 1-RELATED"/>
    <property type="match status" value="1"/>
</dbReference>
<dbReference type="STRING" id="2010991.A0A3M2RBI1"/>
<comment type="caution">
    <text evidence="1">The sequence shown here is derived from an EMBL/GenBank/DDBJ whole genome shotgun (WGS) entry which is preliminary data.</text>
</comment>
<dbReference type="InterPro" id="IPR052058">
    <property type="entry name" value="Alcohol_O-acetyltransferase"/>
</dbReference>
<dbReference type="Pfam" id="PF07247">
    <property type="entry name" value="AATase"/>
    <property type="match status" value="1"/>
</dbReference>
<gene>
    <name evidence="1" type="ORF">CDV36_015327</name>
</gene>
<evidence type="ECO:0000313" key="2">
    <source>
        <dbReference type="Proteomes" id="UP000277212"/>
    </source>
</evidence>
<keyword evidence="2" id="KW-1185">Reference proteome</keyword>
<accession>A0A3M2RBI1</accession>
<dbReference type="Gene3D" id="3.30.559.30">
    <property type="entry name" value="Nonribosomal peptide synthetase, condensation domain"/>
    <property type="match status" value="1"/>
</dbReference>
<evidence type="ECO:0000313" key="1">
    <source>
        <dbReference type="EMBL" id="RMJ02405.1"/>
    </source>
</evidence>
<dbReference type="EMBL" id="NKUJ01000563">
    <property type="protein sequence ID" value="RMJ02405.1"/>
    <property type="molecule type" value="Genomic_DNA"/>
</dbReference>
<dbReference type="InterPro" id="IPR010828">
    <property type="entry name" value="Atf2/Sli1-like"/>
</dbReference>
<evidence type="ECO:0008006" key="3">
    <source>
        <dbReference type="Google" id="ProtNLM"/>
    </source>
</evidence>
<dbReference type="AlphaFoldDB" id="A0A3M2RBI1"/>
<organism evidence="1 2">
    <name type="scientific">Fusarium kuroshium</name>
    <dbReference type="NCBI Taxonomy" id="2010991"/>
    <lineage>
        <taxon>Eukaryota</taxon>
        <taxon>Fungi</taxon>
        <taxon>Dikarya</taxon>
        <taxon>Ascomycota</taxon>
        <taxon>Pezizomycotina</taxon>
        <taxon>Sordariomycetes</taxon>
        <taxon>Hypocreomycetidae</taxon>
        <taxon>Hypocreales</taxon>
        <taxon>Nectriaceae</taxon>
        <taxon>Fusarium</taxon>
        <taxon>Fusarium solani species complex</taxon>
    </lineage>
</organism>
<sequence>MSKSASSRAKPLVLRKLGHFERFQTSLLTMDLACGPIVTCFYRIPQHLRDSRDKLVDTLEAAVADHIRKHPLLQVGVIGQDTKRPSWIQLDEINLKDHIVWKTADLNDEYYGKLNEITRQELDTTFGNFATRPGWRLLIQELEGQNLLEVMFIWNHMCSDGNGGKIFHESLLESLNTPNLPPLENHVFKTTTTAENMLPPQNVIAKFKITPGFAAANAWHELKPPMLSSKTAYVSWADHTKTPRKTQIRSFSMDNEATQKILSACRSHKTTLTGLLHAAAFMSLAHQLPEEKLASMIAQTPVNLRRFIKPNPEAFSGLEPKQLIANYVTMMDHVFKKNIVQKVHQQSRSVGDDEQRFSALEEEMWSAAAFIRGEIQDKLDLGLKNDLVGLMGLVGDWDKYHKDELKKPRKASWLVSNVGVIDGQNNGDDDTSRWTIERSKFSLSACVVGAMFNIGVISVKGKDLYIDLSWQDDIIDAGIADQMIVDLEKWLHHVAQKA</sequence>